<dbReference type="PIRSF" id="PIRSF017085">
    <property type="entry name" value="Glycosyltransf_RedA_prd"/>
    <property type="match status" value="1"/>
</dbReference>
<feature type="region of interest" description="Disordered" evidence="1">
    <location>
        <begin position="1"/>
        <end position="29"/>
    </location>
</feature>
<keyword evidence="4" id="KW-1185">Reference proteome</keyword>
<reference evidence="3 4" key="2">
    <citation type="journal article" date="1996" name="DNA Res.">
        <title>Sequence analysis of the genome of the unicellular cyanobacterium Synechocystis sp. strain PCC6803. II. Sequence determination of the entire genome and assignment of potential protein-coding regions.</title>
        <authorList>
            <person name="Kaneko T."/>
            <person name="Sato S."/>
            <person name="Kotani H."/>
            <person name="Tanaka A."/>
            <person name="Asamizu E."/>
            <person name="Nakamura Y."/>
            <person name="Miyajima N."/>
            <person name="Hirosawa M."/>
            <person name="Sugiura M."/>
            <person name="Sasamoto S."/>
            <person name="Kimura T."/>
            <person name="Hosouchi T."/>
            <person name="Matsuno A."/>
            <person name="Muraki A."/>
            <person name="Nakazaki N."/>
            <person name="Naruo K."/>
            <person name="Okumura S."/>
            <person name="Shimpo S."/>
            <person name="Takeuchi C."/>
            <person name="Wada T."/>
            <person name="Watanabe A."/>
            <person name="Yamada M."/>
            <person name="Yasuda M."/>
            <person name="Tabata S."/>
        </authorList>
    </citation>
    <scope>NUCLEOTIDE SEQUENCE [LARGE SCALE GENOMIC DNA]</scope>
    <source>
        <strain evidence="4">ATCC 27184 / PCC 6803 / Kazusa</strain>
    </source>
</reference>
<dbReference type="EnsemblBacteria" id="BAA17443">
    <property type="protein sequence ID" value="BAA17443"/>
    <property type="gene ID" value="BAA17443"/>
</dbReference>
<dbReference type="Pfam" id="PF04101">
    <property type="entry name" value="Glyco_tran_28_C"/>
    <property type="match status" value="1"/>
</dbReference>
<dbReference type="Proteomes" id="UP000001425">
    <property type="component" value="Chromosome"/>
</dbReference>
<dbReference type="PhylomeDB" id="P73403"/>
<organism evidence="3 4">
    <name type="scientific">Synechocystis sp. (strain ATCC 27184 / PCC 6803 / Kazusa)</name>
    <dbReference type="NCBI Taxonomy" id="1111708"/>
    <lineage>
        <taxon>Bacteria</taxon>
        <taxon>Bacillati</taxon>
        <taxon>Cyanobacteriota</taxon>
        <taxon>Cyanophyceae</taxon>
        <taxon>Synechococcales</taxon>
        <taxon>Merismopediaceae</taxon>
        <taxon>Synechocystis</taxon>
    </lineage>
</organism>
<dbReference type="InterPro" id="IPR007235">
    <property type="entry name" value="Glyco_trans_28_C"/>
</dbReference>
<dbReference type="GO" id="GO:0016757">
    <property type="term" value="F:glycosyltransferase activity"/>
    <property type="evidence" value="ECO:0000318"/>
    <property type="project" value="GO_Central"/>
</dbReference>
<dbReference type="eggNOG" id="COG4671">
    <property type="taxonomic scope" value="Bacteria"/>
</dbReference>
<gene>
    <name evidence="3" type="ordered locus">sll1722</name>
</gene>
<name>P73403_SYNY3</name>
<evidence type="ECO:0000256" key="1">
    <source>
        <dbReference type="SAM" id="MobiDB-lite"/>
    </source>
</evidence>
<dbReference type="InParanoid" id="P73403"/>
<sequence length="433" mass="49045">MHSIQSPRLRQHFPRRSPKKLALKKSGGLGHRAKASHCYRIVLYSHDTMGLGHKRRNLLIAQTLQKSRLPVEILVITGIEEGNEALTAAGINYVNLPSLRKNGDGSYSGRDLDLPLEKLIAWRSQLILKTIQQFQPDVLMVDNVPRGVERELDPSLKYLRQRPESLCVLGLRDILDQPGTVQRDWGQADNERAIRRYYDAVWVYGDPQVYDLRHEYGFAPDVTAKMRPLGYFHQGDRLQHLTKPWQETLSNWKLPSRFILGAVGGGQDGETLAIAFAQIPFTADLPGVLLTGPFMPESVRQKLKVSAQNNPDLTILPYFSEPTMLMWAAERVITMGGYNTTCEILSFQKPALIIPRIKPRQEQWLRATRLKQLGLVDVLHPDQVNAQNLTAWLHSAPTNQYNKPVLNLRATQQLPLVLGQLLSTRNCFMSQAC</sequence>
<dbReference type="CAZy" id="GT1">
    <property type="family name" value="Glycosyltransferase Family 1"/>
</dbReference>
<dbReference type="PIR" id="S77340">
    <property type="entry name" value="S77340"/>
</dbReference>
<dbReference type="STRING" id="1148.gene:10498307"/>
<feature type="domain" description="Glycosyl transferase family 28 C-terminal" evidence="2">
    <location>
        <begin position="289"/>
        <end position="390"/>
    </location>
</feature>
<dbReference type="SUPFAM" id="SSF53756">
    <property type="entry name" value="UDP-Glycosyltransferase/glycogen phosphorylase"/>
    <property type="match status" value="1"/>
</dbReference>
<proteinExistence type="predicted"/>
<dbReference type="Gene3D" id="3.40.50.2000">
    <property type="entry name" value="Glycogen Phosphorylase B"/>
    <property type="match status" value="1"/>
</dbReference>
<evidence type="ECO:0000259" key="2">
    <source>
        <dbReference type="Pfam" id="PF04101"/>
    </source>
</evidence>
<reference evidence="3 4" key="1">
    <citation type="journal article" date="1995" name="DNA Res.">
        <title>Sequence analysis of the genome of the unicellular cyanobacterium Synechocystis sp. strain PCC6803. I. Sequence features in the 1 Mb region from map positions 64% to 92% of the genome.</title>
        <authorList>
            <person name="Kaneko T."/>
            <person name="Tanaka A."/>
            <person name="Sato S."/>
            <person name="Kotani H."/>
            <person name="Sazuka T."/>
            <person name="Miyajima N."/>
            <person name="Sugiura M."/>
            <person name="Tabata S."/>
        </authorList>
    </citation>
    <scope>NUCLEOTIDE SEQUENCE [LARGE SCALE GENOMIC DNA]</scope>
    <source>
        <strain evidence="4">ATCC 27184 / PCC 6803 / Kazusa</strain>
    </source>
</reference>
<dbReference type="AlphaFoldDB" id="P73403"/>
<dbReference type="PaxDb" id="1148-1652522"/>
<dbReference type="KEGG" id="syn:sll1722"/>
<feature type="compositionally biased region" description="Basic residues" evidence="1">
    <location>
        <begin position="9"/>
        <end position="23"/>
    </location>
</feature>
<dbReference type="GO" id="GO:0016758">
    <property type="term" value="F:hexosyltransferase activity"/>
    <property type="evidence" value="ECO:0007669"/>
    <property type="project" value="InterPro"/>
</dbReference>
<dbReference type="PANTHER" id="PTHR21015">
    <property type="entry name" value="UDP-N-ACETYLGLUCOSAMINE--N-ACETYLMURAMYL-(PENTAPEPTIDE) PYROPHOSPHORYL-UNDECAPRENOL N-ACETYLGLUCOSAMINE TRANSFERASE 1"/>
    <property type="match status" value="1"/>
</dbReference>
<dbReference type="PANTHER" id="PTHR21015:SF28">
    <property type="entry name" value="SLL1722 PROTEIN"/>
    <property type="match status" value="1"/>
</dbReference>
<protein>
    <submittedName>
        <fullName evidence="3">Sll1722 protein</fullName>
    </submittedName>
</protein>
<accession>P73403</accession>
<evidence type="ECO:0000313" key="4">
    <source>
        <dbReference type="Proteomes" id="UP000001425"/>
    </source>
</evidence>
<dbReference type="EMBL" id="BA000022">
    <property type="protein sequence ID" value="BAA17443.1"/>
    <property type="molecule type" value="Genomic_DNA"/>
</dbReference>
<evidence type="ECO:0000313" key="3">
    <source>
        <dbReference type="EMBL" id="BAA17443.1"/>
    </source>
</evidence>
<dbReference type="InterPro" id="IPR016683">
    <property type="entry name" value="Glyco_trans_28_RedA_prd"/>
</dbReference>
<dbReference type="IntAct" id="P73403">
    <property type="interactions" value="1"/>
</dbReference>